<dbReference type="AlphaFoldDB" id="A0AAV5RRB6"/>
<keyword evidence="1" id="KW-0862">Zinc</keyword>
<dbReference type="Proteomes" id="UP001377567">
    <property type="component" value="Unassembled WGS sequence"/>
</dbReference>
<keyword evidence="1" id="KW-0479">Metal-binding</keyword>
<name>A0AAV5RRB6_MAUHU</name>
<evidence type="ECO:0000313" key="4">
    <source>
        <dbReference type="Proteomes" id="UP001377567"/>
    </source>
</evidence>
<protein>
    <submittedName>
        <fullName evidence="3">Rme1 protein</fullName>
    </submittedName>
</protein>
<dbReference type="EMBL" id="BTGD01000001">
    <property type="protein sequence ID" value="GMM53822.1"/>
    <property type="molecule type" value="Genomic_DNA"/>
</dbReference>
<organism evidence="3 4">
    <name type="scientific">Maudiozyma humilis</name>
    <name type="common">Sour dough yeast</name>
    <name type="synonym">Kazachstania humilis</name>
    <dbReference type="NCBI Taxonomy" id="51915"/>
    <lineage>
        <taxon>Eukaryota</taxon>
        <taxon>Fungi</taxon>
        <taxon>Dikarya</taxon>
        <taxon>Ascomycota</taxon>
        <taxon>Saccharomycotina</taxon>
        <taxon>Saccharomycetes</taxon>
        <taxon>Saccharomycetales</taxon>
        <taxon>Saccharomycetaceae</taxon>
        <taxon>Maudiozyma</taxon>
    </lineage>
</organism>
<proteinExistence type="predicted"/>
<evidence type="ECO:0000259" key="2">
    <source>
        <dbReference type="PROSITE" id="PS50157"/>
    </source>
</evidence>
<comment type="caution">
    <text evidence="3">The sequence shown here is derived from an EMBL/GenBank/DDBJ whole genome shotgun (WGS) entry which is preliminary data.</text>
</comment>
<dbReference type="PROSITE" id="PS50157">
    <property type="entry name" value="ZINC_FINGER_C2H2_2"/>
    <property type="match status" value="1"/>
</dbReference>
<evidence type="ECO:0000313" key="3">
    <source>
        <dbReference type="EMBL" id="GMM53822.1"/>
    </source>
</evidence>
<dbReference type="GO" id="GO:0008270">
    <property type="term" value="F:zinc ion binding"/>
    <property type="evidence" value="ECO:0007669"/>
    <property type="project" value="UniProtKB-KW"/>
</dbReference>
<accession>A0AAV5RRB6</accession>
<evidence type="ECO:0000256" key="1">
    <source>
        <dbReference type="PROSITE-ProRule" id="PRU00042"/>
    </source>
</evidence>
<keyword evidence="4" id="KW-1185">Reference proteome</keyword>
<dbReference type="PROSITE" id="PS00028">
    <property type="entry name" value="ZINC_FINGER_C2H2_1"/>
    <property type="match status" value="1"/>
</dbReference>
<dbReference type="SMART" id="SM00355">
    <property type="entry name" value="ZnF_C2H2"/>
    <property type="match status" value="3"/>
</dbReference>
<sequence>MGFQNAFDDFITLNNNDTSNLMDNAVHEDDLIQFDDLDIFEDPNFDIYNPDYDFVGHNNENNSGSTKVKPSDSVVTPLFNNPKIENIIRTPTLEPEDLRSAHIFNTPATIILNSPQSANSTIKEMSSIPTPNVQESVVNHHSNWSDPKSNALHHMTLLTNLVKENTKQKQELNHTVKALIDSPIKLQDEMSTPDSFTPSQIFNAIPDVTPETTIESLNSSTHFPSSLPVQGHVIPQFAKRKQSSSSKKRRKIVNKNINAKYDKDLTGHVKNNKIFPMSSSYMLTPCSPAGYKTYNRTTTSLVDEIRSDAFINPIAMKKQKRGSYRCNHCPEMFSTILQYAEHMDRFGIRRKYHCPFIDCPWKILGLPGRSDLRRHCAIQHKDQLSPELRSSLNLKDDVYVTTRCPNKYCGKSFRRKDAYNRHIAIVHNRPDSRFNKRLAVILRQCPETFQNDNQKTRYITTEMGRKKK</sequence>
<reference evidence="3 4" key="1">
    <citation type="journal article" date="2023" name="Elife">
        <title>Identification of key yeast species and microbe-microbe interactions impacting larval growth of Drosophila in the wild.</title>
        <authorList>
            <person name="Mure A."/>
            <person name="Sugiura Y."/>
            <person name="Maeda R."/>
            <person name="Honda K."/>
            <person name="Sakurai N."/>
            <person name="Takahashi Y."/>
            <person name="Watada M."/>
            <person name="Katoh T."/>
            <person name="Gotoh A."/>
            <person name="Gotoh Y."/>
            <person name="Taniguchi I."/>
            <person name="Nakamura K."/>
            <person name="Hayashi T."/>
            <person name="Katayama T."/>
            <person name="Uemura T."/>
            <person name="Hattori Y."/>
        </authorList>
    </citation>
    <scope>NUCLEOTIDE SEQUENCE [LARGE SCALE GENOMIC DNA]</scope>
    <source>
        <strain evidence="3 4">KH-74</strain>
    </source>
</reference>
<feature type="domain" description="C2H2-type" evidence="2">
    <location>
        <begin position="402"/>
        <end position="432"/>
    </location>
</feature>
<keyword evidence="1" id="KW-0863">Zinc-finger</keyword>
<dbReference type="Gene3D" id="3.30.160.60">
    <property type="entry name" value="Classic Zinc Finger"/>
    <property type="match status" value="2"/>
</dbReference>
<gene>
    <name evidence="3" type="ORF">DAKH74_004380</name>
</gene>
<dbReference type="InterPro" id="IPR013087">
    <property type="entry name" value="Znf_C2H2_type"/>
</dbReference>
<dbReference type="Pfam" id="PF00096">
    <property type="entry name" value="zf-C2H2"/>
    <property type="match status" value="1"/>
</dbReference>